<gene>
    <name evidence="1" type="ORF">ABW05_31385</name>
</gene>
<keyword evidence="2" id="KW-1185">Reference proteome</keyword>
<organism evidence="1 2">
    <name type="scientific">Mycolicibacterium senegalense</name>
    <dbReference type="NCBI Taxonomy" id="1796"/>
    <lineage>
        <taxon>Bacteria</taxon>
        <taxon>Bacillati</taxon>
        <taxon>Actinomycetota</taxon>
        <taxon>Actinomycetes</taxon>
        <taxon>Mycobacteriales</taxon>
        <taxon>Mycobacteriaceae</taxon>
        <taxon>Mycolicibacterium</taxon>
    </lineage>
</organism>
<sequence>MSGEIPGVIVGPRGVMAMYGNDSGRICEVLDGVRTRLYPNAVIPVALAHSSAALPLGVGQSVLRALAQKGVGLPENTQIRSRPAYR</sequence>
<accession>A0ABR5FMD3</accession>
<dbReference type="EMBL" id="LDPU01000003">
    <property type="protein sequence ID" value="KLO47685.1"/>
    <property type="molecule type" value="Genomic_DNA"/>
</dbReference>
<proteinExistence type="predicted"/>
<dbReference type="Proteomes" id="UP000036499">
    <property type="component" value="Unassembled WGS sequence"/>
</dbReference>
<reference evidence="1 2" key="1">
    <citation type="submission" date="2015-05" db="EMBL/GenBank/DDBJ databases">
        <title>Genome sequence of Mycobacterium senegalense.</title>
        <authorList>
            <person name="Greninger A.L."/>
            <person name="Miller S."/>
        </authorList>
    </citation>
    <scope>NUCLEOTIDE SEQUENCE [LARGE SCALE GENOMIC DNA]</scope>
    <source>
        <strain evidence="1 2">CK2</strain>
    </source>
</reference>
<name>A0ABR5FMD3_9MYCO</name>
<evidence type="ECO:0000313" key="1">
    <source>
        <dbReference type="EMBL" id="KLO47685.1"/>
    </source>
</evidence>
<comment type="caution">
    <text evidence="1">The sequence shown here is derived from an EMBL/GenBank/DDBJ whole genome shotgun (WGS) entry which is preliminary data.</text>
</comment>
<evidence type="ECO:0000313" key="2">
    <source>
        <dbReference type="Proteomes" id="UP000036499"/>
    </source>
</evidence>
<dbReference type="RefSeq" id="WP_047036626.1">
    <property type="nucleotide sequence ID" value="NZ_LDCO01000003.1"/>
</dbReference>
<protein>
    <submittedName>
        <fullName evidence="1">Uncharacterized protein</fullName>
    </submittedName>
</protein>